<dbReference type="InterPro" id="IPR055404">
    <property type="entry name" value="ARM_KNTC1_2nd"/>
</dbReference>
<dbReference type="Proteomes" id="UP001164746">
    <property type="component" value="Chromosome 11"/>
</dbReference>
<dbReference type="Pfam" id="PF10493">
    <property type="entry name" value="Rod_C"/>
    <property type="match status" value="1"/>
</dbReference>
<feature type="domain" description="KNTC1 third ARM-repeats" evidence="3">
    <location>
        <begin position="1066"/>
        <end position="1153"/>
    </location>
</feature>
<dbReference type="InterPro" id="IPR055402">
    <property type="entry name" value="KNTC1_N"/>
</dbReference>
<keyword evidence="7" id="KW-1185">Reference proteome</keyword>
<feature type="domain" description="KNTC1 second ARM-repeats" evidence="4">
    <location>
        <begin position="460"/>
        <end position="623"/>
    </location>
</feature>
<dbReference type="PANTHER" id="PTHR15688">
    <property type="entry name" value="KINETOCHORE-ASSOCIATED PROTEIN 1"/>
    <property type="match status" value="1"/>
</dbReference>
<evidence type="ECO:0000313" key="7">
    <source>
        <dbReference type="Proteomes" id="UP001164746"/>
    </source>
</evidence>
<dbReference type="InterPro" id="IPR052802">
    <property type="entry name" value="KNTC1"/>
</dbReference>
<dbReference type="EMBL" id="CP111022">
    <property type="protein sequence ID" value="WAR18487.1"/>
    <property type="molecule type" value="Genomic_DNA"/>
</dbReference>
<sequence>MAEWDNIKTDFGGDETVNFGPRKESGSALYQIDTVATVSCQDLNNHSLPTVSSSLLGDLTCLAVDKTLLLNTASILSLDTPVEEVEWSPDGSVVVLGTSGGSVFMLDAESTDIIFSMNLVPPERLVNGKAFCRILFTDVELKVGEITTDGHYIFAIDSNKTRDVEHPEIQKVELYRILQKNKFEEAEQFANLFRLDIELVHKVKANYLIDQLSPWNADKHSQIEVATMIQQLWICLETIVLDKSASSKAPAERERVSEQYSKLLKIQRRLTTFKLAFGEKSFTGEVWRQFVEKNLLSEALRLLDQGQVDTAFIIWIRHQCQWTNQINRPLIQQLLSVLHDGVSSPDLLSYICDGLLPSVVREVPQALEDIVDFVIEKTKNLEVTHKDEWPKNAIQFADFSHRRLREASAVVLDDETCMATDNAHKTKVNMEEVLSPLAGLIVKLHQLDDVLHKYRCRLSLAQFLQDLLERYGQVQSFGGETAWEAKSAAILDCITDVEQKINGILEVMQFAPIPWSSRVEQLVQASLKLKHCKVESIREQCLHVEVKKLMMKYGFKNTEVPEGPEAEHLMYMMLSQDKPGCLEDAQQVKSCDPDLSLRLHTFRLRQLIAADRLEEGLELLRNLAPALGVRVGSAIVNLATVKLDYTVDISHIQDQINSEKRLYTDAAIHVLKYLQSREKDPLMIADLKEQESVLKNMRALQVEFSEYLTVVEYSSEEHRLEIMYNYIKEFYIALKKSPKTVSYAKVYRLAHILNIPHISILGQMAIRSANLGNINTAVQICRDLYESSHSQEVACTLMEVVRAFLDLLAEVDLEADTPTTSKLRLLPDVCCRLANQAVSICDPDCLCEYLEVCRACSLLQDVGRQCEAGDDSLSAQWGEGGDVHIDRELWADLSLDVFQEDALIMSSSIALPLVAKYIQLNPLYNAQDPDEEKPADERSAVDQMCTGVVPVVQHLRGNSHIQLALAFSVHMLHTLLKYTLQQDMGLTYTSEEEKAENVACQKAYTDLNRTSQAMLKELVFTLLMKIFSGSRVDEHLAFMYLSTRPKREVMDCMLRLTKTASQSSHKKLKISFRDAILGPNSEKTKLLPAIAQNPAADTKLVTEFCQAFKLDEDEGLLLYLDHLFVPGATSEPETEARNSNIARAYQAITRGLQLLEHLMIYTRVSSPSEYETEFKIGGDKKELSPDQICLTAVQNMVRVYTENFSSPDAGTDMSLWHWRPDQANSAFLQDLQQVLHSIKNCESSLACAKWMVNKLPLGSEKVLSAKKEKAMQAYLKFRSHWQKMASAQALCLNSLGEAELLQATDRPSQLIQRLYEHPSITDTAWDCSTQRPDIHTAAERIAHINNIHLDAIQHSLIENLENLKFAESMIEVKDSDEEINFRRIIHLVKRENRESNLLKLFDFALKPGDGRDTMCSIQALRCLLHLCDEATVKKECNKSLEDISVCSIKQGADRHHCSLLQFTCQSFISQHGNQILSNVKSLCTENGFNHGLAVKIEESVYEEILAGERFEMVLNSPQQKLFVAYCIREKNIDTLLVFSVKHHMIGEAKQLVGVYIGAHTDVALKVGRHVDVDEEEEDQPLAMLKGYLSMQGLQEYLGMLE</sequence>
<evidence type="ECO:0000259" key="4">
    <source>
        <dbReference type="Pfam" id="PF24516"/>
    </source>
</evidence>
<gene>
    <name evidence="6" type="ORF">MAR_000325</name>
</gene>
<evidence type="ECO:0000259" key="3">
    <source>
        <dbReference type="Pfam" id="PF24515"/>
    </source>
</evidence>
<dbReference type="Pfam" id="PF24515">
    <property type="entry name" value="ARM_KNTC1_3rd"/>
    <property type="match status" value="2"/>
</dbReference>
<feature type="domain" description="KNTC1 first ARM-repeats" evidence="5">
    <location>
        <begin position="248"/>
        <end position="394"/>
    </location>
</feature>
<dbReference type="InterPro" id="IPR055405">
    <property type="entry name" value="ARM_KNTC1_3rd"/>
</dbReference>
<organism evidence="6 7">
    <name type="scientific">Mya arenaria</name>
    <name type="common">Soft-shell clam</name>
    <dbReference type="NCBI Taxonomy" id="6604"/>
    <lineage>
        <taxon>Eukaryota</taxon>
        <taxon>Metazoa</taxon>
        <taxon>Spiralia</taxon>
        <taxon>Lophotrochozoa</taxon>
        <taxon>Mollusca</taxon>
        <taxon>Bivalvia</taxon>
        <taxon>Autobranchia</taxon>
        <taxon>Heteroconchia</taxon>
        <taxon>Euheterodonta</taxon>
        <taxon>Imparidentia</taxon>
        <taxon>Neoheterodontei</taxon>
        <taxon>Myida</taxon>
        <taxon>Myoidea</taxon>
        <taxon>Myidae</taxon>
        <taxon>Mya</taxon>
    </lineage>
</organism>
<dbReference type="InterPro" id="IPR019527">
    <property type="entry name" value="RZZ-complex_KNTC1/ROD_C"/>
</dbReference>
<accession>A0ABY7F8F6</accession>
<feature type="domain" description="KNTC1 N-terminal" evidence="2">
    <location>
        <begin position="17"/>
        <end position="195"/>
    </location>
</feature>
<name>A0ABY7F8F6_MYAAR</name>
<protein>
    <submittedName>
        <fullName evidence="6">KNTC1-like protein</fullName>
    </submittedName>
</protein>
<reference evidence="6" key="1">
    <citation type="submission" date="2022-11" db="EMBL/GenBank/DDBJ databases">
        <title>Centuries of genome instability and evolution in soft-shell clam transmissible cancer (bioRxiv).</title>
        <authorList>
            <person name="Hart S.F.M."/>
            <person name="Yonemitsu M.A."/>
            <person name="Giersch R.M."/>
            <person name="Beal B.F."/>
            <person name="Arriagada G."/>
            <person name="Davis B.W."/>
            <person name="Ostrander E.A."/>
            <person name="Goff S.P."/>
            <person name="Metzger M.J."/>
        </authorList>
    </citation>
    <scope>NUCLEOTIDE SEQUENCE</scope>
    <source>
        <strain evidence="6">MELC-2E11</strain>
        <tissue evidence="6">Siphon/mantle</tissue>
    </source>
</reference>
<dbReference type="InterPro" id="IPR055403">
    <property type="entry name" value="ARM_KNTC1_1st"/>
</dbReference>
<evidence type="ECO:0000259" key="2">
    <source>
        <dbReference type="Pfam" id="PF24506"/>
    </source>
</evidence>
<feature type="domain" description="KNTC1 third ARM-repeats" evidence="3">
    <location>
        <begin position="1016"/>
        <end position="1063"/>
    </location>
</feature>
<proteinExistence type="predicted"/>
<evidence type="ECO:0000313" key="6">
    <source>
        <dbReference type="EMBL" id="WAR18487.1"/>
    </source>
</evidence>
<dbReference type="Pfam" id="PF24520">
    <property type="entry name" value="ARM_KNTC1_1st"/>
    <property type="match status" value="1"/>
</dbReference>
<dbReference type="PANTHER" id="PTHR15688:SF1">
    <property type="entry name" value="KINETOCHORE-ASSOCIATED PROTEIN 1"/>
    <property type="match status" value="1"/>
</dbReference>
<dbReference type="Pfam" id="PF24516">
    <property type="entry name" value="ARM_KNTC1_2nd"/>
    <property type="match status" value="1"/>
</dbReference>
<feature type="domain" description="RZZ complex subunit KNTC1/ROD C-terminal" evidence="1">
    <location>
        <begin position="1221"/>
        <end position="1475"/>
    </location>
</feature>
<dbReference type="Pfam" id="PF24506">
    <property type="entry name" value="KNTC1_N"/>
    <property type="match status" value="1"/>
</dbReference>
<evidence type="ECO:0000259" key="5">
    <source>
        <dbReference type="Pfam" id="PF24520"/>
    </source>
</evidence>
<evidence type="ECO:0000259" key="1">
    <source>
        <dbReference type="Pfam" id="PF10493"/>
    </source>
</evidence>